<dbReference type="Gene3D" id="1.10.1790.10">
    <property type="entry name" value="PRD domain"/>
    <property type="match status" value="2"/>
</dbReference>
<dbReference type="InterPro" id="IPR011608">
    <property type="entry name" value="PRD"/>
</dbReference>
<dbReference type="Gene3D" id="2.30.24.10">
    <property type="entry name" value="CAT RNA-binding domain"/>
    <property type="match status" value="1"/>
</dbReference>
<dbReference type="InterPro" id="IPR050661">
    <property type="entry name" value="BglG_antiterminators"/>
</dbReference>
<dbReference type="PROSITE" id="PS51372">
    <property type="entry name" value="PRD_2"/>
    <property type="match status" value="2"/>
</dbReference>
<evidence type="ECO:0000313" key="2">
    <source>
        <dbReference type="Proteomes" id="UP000216961"/>
    </source>
</evidence>
<evidence type="ECO:0000313" key="1">
    <source>
        <dbReference type="EMBL" id="PAD83880.1"/>
    </source>
</evidence>
<dbReference type="SMART" id="SM01061">
    <property type="entry name" value="CAT_RBD"/>
    <property type="match status" value="1"/>
</dbReference>
<dbReference type="Proteomes" id="UP000216961">
    <property type="component" value="Unassembled WGS sequence"/>
</dbReference>
<dbReference type="InterPro" id="IPR036634">
    <property type="entry name" value="PRD_sf"/>
</dbReference>
<dbReference type="InterPro" id="IPR004341">
    <property type="entry name" value="CAT_RNA-bd_dom"/>
</dbReference>
<dbReference type="GO" id="GO:0006355">
    <property type="term" value="P:regulation of DNA-templated transcription"/>
    <property type="evidence" value="ECO:0007669"/>
    <property type="project" value="InterPro"/>
</dbReference>
<name>A0A268FET8_NIACI</name>
<dbReference type="GO" id="GO:0003723">
    <property type="term" value="F:RNA binding"/>
    <property type="evidence" value="ECO:0007669"/>
    <property type="project" value="InterPro"/>
</dbReference>
<dbReference type="Pfam" id="PF00874">
    <property type="entry name" value="PRD"/>
    <property type="match status" value="2"/>
</dbReference>
<dbReference type="PANTHER" id="PTHR30185:SF15">
    <property type="entry name" value="CRYPTIC BETA-GLUCOSIDE BGL OPERON ANTITERMINATOR"/>
    <property type="match status" value="1"/>
</dbReference>
<proteinExistence type="predicted"/>
<dbReference type="KEGG" id="bcir:C2I06_15660"/>
<sequence>MKVIKVFNNNIISVINNQNKELMIMGRGIGFQVKPGDLVNKKKIEKIYTLDSKEVSEKFKTLLREVPIEVMEVCEEIILYAKTVYHKKLNDIIYVALTDHINFAIQRKKDGYEIKNALMWETKKLYKDEFAIGVEAIKMIKERLGIELPEDEAGFIALHILNAELNDDITNIMSITKVIQELLTIVKYHFKIDFDEESLNYFRFITHLKFFAQRMLTRTYMDNDDDDLFNIVKEKHPKAFSCSVKINDYLKKEYHYAPTNEELLYLTIHIERVCQR</sequence>
<dbReference type="RefSeq" id="WP_095329650.1">
    <property type="nucleotide sequence ID" value="NZ_CP026031.1"/>
</dbReference>
<dbReference type="NCBIfam" id="NF046042">
    <property type="entry name" value="LicT"/>
    <property type="match status" value="1"/>
</dbReference>
<dbReference type="SUPFAM" id="SSF63520">
    <property type="entry name" value="PTS-regulatory domain, PRD"/>
    <property type="match status" value="2"/>
</dbReference>
<organism evidence="1 2">
    <name type="scientific">Niallia circulans</name>
    <name type="common">Bacillus circulans</name>
    <dbReference type="NCBI Taxonomy" id="1397"/>
    <lineage>
        <taxon>Bacteria</taxon>
        <taxon>Bacillati</taxon>
        <taxon>Bacillota</taxon>
        <taxon>Bacilli</taxon>
        <taxon>Bacillales</taxon>
        <taxon>Bacillaceae</taxon>
        <taxon>Niallia</taxon>
    </lineage>
</organism>
<protein>
    <submittedName>
        <fullName evidence="1">Transcription antiterminator LicT</fullName>
    </submittedName>
</protein>
<dbReference type="SUPFAM" id="SSF50151">
    <property type="entry name" value="SacY-like RNA-binding domain"/>
    <property type="match status" value="1"/>
</dbReference>
<dbReference type="AlphaFoldDB" id="A0A268FET8"/>
<gene>
    <name evidence="1" type="ORF">CHH57_07470</name>
</gene>
<dbReference type="EMBL" id="NPBQ01000042">
    <property type="protein sequence ID" value="PAD83880.1"/>
    <property type="molecule type" value="Genomic_DNA"/>
</dbReference>
<comment type="caution">
    <text evidence="1">The sequence shown here is derived from an EMBL/GenBank/DDBJ whole genome shotgun (WGS) entry which is preliminary data.</text>
</comment>
<reference evidence="1 2" key="1">
    <citation type="submission" date="2017-07" db="EMBL/GenBank/DDBJ databases">
        <title>Isolation and whole genome analysis of endospore-forming bacteria from heroin.</title>
        <authorList>
            <person name="Kalinowski J."/>
            <person name="Ahrens B."/>
            <person name="Al-Dilaimi A."/>
            <person name="Winkler A."/>
            <person name="Wibberg D."/>
            <person name="Schleenbecker U."/>
            <person name="Ruckert C."/>
            <person name="Wolfel R."/>
            <person name="Grass G."/>
        </authorList>
    </citation>
    <scope>NUCLEOTIDE SEQUENCE [LARGE SCALE GENOMIC DNA]</scope>
    <source>
        <strain evidence="1 2">7521-2</strain>
    </source>
</reference>
<accession>A0A268FET8</accession>
<dbReference type="InterPro" id="IPR036650">
    <property type="entry name" value="CAT_RNA-bd_dom_sf"/>
</dbReference>
<dbReference type="Pfam" id="PF03123">
    <property type="entry name" value="CAT_RBD"/>
    <property type="match status" value="1"/>
</dbReference>
<dbReference type="PANTHER" id="PTHR30185">
    <property type="entry name" value="CRYPTIC BETA-GLUCOSIDE BGL OPERON ANTITERMINATOR"/>
    <property type="match status" value="1"/>
</dbReference>